<dbReference type="PANTHER" id="PTHR37482:SF1">
    <property type="entry name" value="OUTER MEMBRANE PROTEIN ASSEMBLY FACTOR BAME"/>
    <property type="match status" value="1"/>
</dbReference>
<dbReference type="Proteomes" id="UP001139104">
    <property type="component" value="Unassembled WGS sequence"/>
</dbReference>
<dbReference type="EMBL" id="JAIVFP010000001">
    <property type="protein sequence ID" value="MCI4683151.1"/>
    <property type="molecule type" value="Genomic_DNA"/>
</dbReference>
<accession>A0ABS9Z6S6</accession>
<comment type="caution">
    <text evidence="5">The sequence shown here is derived from an EMBL/GenBank/DDBJ whole genome shotgun (WGS) entry which is preliminary data.</text>
</comment>
<keyword evidence="1" id="KW-0732">Signal</keyword>
<proteinExistence type="predicted"/>
<protein>
    <submittedName>
        <fullName evidence="5">Outer membrane protein assembly factor BamE</fullName>
    </submittedName>
</protein>
<evidence type="ECO:0000313" key="6">
    <source>
        <dbReference type="Proteomes" id="UP001139104"/>
    </source>
</evidence>
<gene>
    <name evidence="5" type="ORF">K2U94_10285</name>
</gene>
<reference evidence="5" key="1">
    <citation type="journal article" date="2022" name="ISME J.">
        <title>Identification of active gaseous-alkane degraders at natural gas seeps.</title>
        <authorList>
            <person name="Farhan Ul Haque M."/>
            <person name="Hernandez M."/>
            <person name="Crombie A.T."/>
            <person name="Murrell J.C."/>
        </authorList>
    </citation>
    <scope>NUCLEOTIDE SEQUENCE</scope>
    <source>
        <strain evidence="5">PC2</strain>
    </source>
</reference>
<dbReference type="InterPro" id="IPR037873">
    <property type="entry name" value="BamE-like"/>
</dbReference>
<dbReference type="PANTHER" id="PTHR37482">
    <property type="entry name" value="OUTER MEMBRANE PROTEIN ASSEMBLY FACTOR BAME"/>
    <property type="match status" value="1"/>
</dbReference>
<dbReference type="InterPro" id="IPR026592">
    <property type="entry name" value="BamE"/>
</dbReference>
<keyword evidence="3" id="KW-0998">Cell outer membrane</keyword>
<dbReference type="Pfam" id="PF04355">
    <property type="entry name" value="BamE"/>
    <property type="match status" value="1"/>
</dbReference>
<dbReference type="InterPro" id="IPR007450">
    <property type="entry name" value="BamE_dom"/>
</dbReference>
<keyword evidence="2" id="KW-0472">Membrane</keyword>
<evidence type="ECO:0000256" key="2">
    <source>
        <dbReference type="ARBA" id="ARBA00023136"/>
    </source>
</evidence>
<evidence type="ECO:0000259" key="4">
    <source>
        <dbReference type="Pfam" id="PF04355"/>
    </source>
</evidence>
<dbReference type="Gene3D" id="3.30.1450.10">
    <property type="match status" value="1"/>
</dbReference>
<feature type="domain" description="Outer membrane protein assembly factor BamE" evidence="4">
    <location>
        <begin position="48"/>
        <end position="121"/>
    </location>
</feature>
<evidence type="ECO:0000256" key="3">
    <source>
        <dbReference type="ARBA" id="ARBA00023237"/>
    </source>
</evidence>
<dbReference type="RefSeq" id="WP_243067117.1">
    <property type="nucleotide sequence ID" value="NZ_JAIVFK010000019.1"/>
</dbReference>
<evidence type="ECO:0000256" key="1">
    <source>
        <dbReference type="ARBA" id="ARBA00022729"/>
    </source>
</evidence>
<keyword evidence="6" id="KW-1185">Reference proteome</keyword>
<name>A0ABS9Z6S6_9HYPH</name>
<evidence type="ECO:0000313" key="5">
    <source>
        <dbReference type="EMBL" id="MCI4683151.1"/>
    </source>
</evidence>
<sequence>MRAKMNWRKDRVHPRRILAGGALALAIALPLASLSGCSTLDDTVIHRGYIFDDQTVAQIRPGMPAEQVLVLLGTPSTTSTVGLEAWYYISQRVERMIPAMPAKVTKQRVFAVYFDSGKKVVRTANYGLKDGRVVDFTTNKTVTGGGENRLLQTLLGQMGKFQYKL</sequence>
<organism evidence="5 6">
    <name type="scientific">Candidatus Rhodoblastus alkanivorans</name>
    <dbReference type="NCBI Taxonomy" id="2954117"/>
    <lineage>
        <taxon>Bacteria</taxon>
        <taxon>Pseudomonadati</taxon>
        <taxon>Pseudomonadota</taxon>
        <taxon>Alphaproteobacteria</taxon>
        <taxon>Hyphomicrobiales</taxon>
        <taxon>Rhodoblastaceae</taxon>
        <taxon>Rhodoblastus</taxon>
    </lineage>
</organism>